<dbReference type="AlphaFoldDB" id="A0A095U279"/>
<dbReference type="PANTHER" id="PTHR46825">
    <property type="entry name" value="D-ALANYL-D-ALANINE-CARBOXYPEPTIDASE/ENDOPEPTIDASE AMPH"/>
    <property type="match status" value="1"/>
</dbReference>
<dbReference type="RefSeq" id="WP_035124353.1">
    <property type="nucleotide sequence ID" value="NZ_JRHH01000002.1"/>
</dbReference>
<evidence type="ECO:0000313" key="2">
    <source>
        <dbReference type="EMBL" id="KGD68688.1"/>
    </source>
</evidence>
<feature type="domain" description="Beta-lactamase-related" evidence="1">
    <location>
        <begin position="74"/>
        <end position="377"/>
    </location>
</feature>
<dbReference type="Gene3D" id="3.40.710.10">
    <property type="entry name" value="DD-peptidase/beta-lactamase superfamily"/>
    <property type="match status" value="1"/>
</dbReference>
<dbReference type="SUPFAM" id="SSF56601">
    <property type="entry name" value="beta-lactamase/transpeptidase-like"/>
    <property type="match status" value="1"/>
</dbReference>
<reference evidence="2 3" key="1">
    <citation type="submission" date="2014-09" db="EMBL/GenBank/DDBJ databases">
        <title>Whole Genome Shotgun of Flavobacterium aquatile LMG 4008.</title>
        <authorList>
            <person name="Gale A.N."/>
            <person name="Pipes S.E."/>
            <person name="Newman J.D."/>
        </authorList>
    </citation>
    <scope>NUCLEOTIDE SEQUENCE [LARGE SCALE GENOMIC DNA]</scope>
    <source>
        <strain evidence="2 3">LMG 4008</strain>
    </source>
</reference>
<sequence length="401" mass="46595">MIPIRLPKYLFFTVTFLLLFGCKNDEKEKKSTKRKSDLEYAMLPLEDSLPKLSAAYTNTKKRQIEGFFENNFGRGFENVSFLVAKNGQIIYEKYDGYADKENNILNSPETPLHIASVTKVLTAAAILKLIDAKKIDLDQKLTTLFEGFPYPDVTIKTLLNHRSGMKKYNYFCDDKAIWGRNKTLTNTDLLNVIITKDIKLETKTDTHFSYNNTNYALLALVIEKVTKMKYAEAMKKIIFEPLDMKNSFVFDENTPKEKATPSYKYNYVKYPFDFLDAVYGDKNIYSTPRDLLKFDLARNSPDFISKKLADQVFKGYSYESRGEKNYGLGIRMREWESGQKLFYHNGWWHGNTSSYINLRKENTVIIALSNKFTRNTFQMKRLSALFGDYPFTLKDTTSKDE</sequence>
<keyword evidence="3" id="KW-1185">Reference proteome</keyword>
<name>A0A095U279_9FLAO</name>
<dbReference type="STRING" id="1453498.LG45_03320"/>
<accession>A0A095U279</accession>
<evidence type="ECO:0000313" key="3">
    <source>
        <dbReference type="Proteomes" id="UP000029554"/>
    </source>
</evidence>
<dbReference type="PROSITE" id="PS51257">
    <property type="entry name" value="PROKAR_LIPOPROTEIN"/>
    <property type="match status" value="1"/>
</dbReference>
<dbReference type="EMBL" id="JRHH01000002">
    <property type="protein sequence ID" value="KGD68688.1"/>
    <property type="molecule type" value="Genomic_DNA"/>
</dbReference>
<dbReference type="InterPro" id="IPR012338">
    <property type="entry name" value="Beta-lactam/transpept-like"/>
</dbReference>
<gene>
    <name evidence="2" type="ORF">LG45_03320</name>
</gene>
<proteinExistence type="predicted"/>
<dbReference type="InterPro" id="IPR050491">
    <property type="entry name" value="AmpC-like"/>
</dbReference>
<dbReference type="Pfam" id="PF00144">
    <property type="entry name" value="Beta-lactamase"/>
    <property type="match status" value="1"/>
</dbReference>
<evidence type="ECO:0000259" key="1">
    <source>
        <dbReference type="Pfam" id="PF00144"/>
    </source>
</evidence>
<protein>
    <submittedName>
        <fullName evidence="2">Penicillin-binding protein</fullName>
    </submittedName>
</protein>
<dbReference type="PANTHER" id="PTHR46825:SF9">
    <property type="entry name" value="BETA-LACTAMASE-RELATED DOMAIN-CONTAINING PROTEIN"/>
    <property type="match status" value="1"/>
</dbReference>
<organism evidence="2 3">
    <name type="scientific">Flavobacterium aquatile LMG 4008 = ATCC 11947</name>
    <dbReference type="NCBI Taxonomy" id="1453498"/>
    <lineage>
        <taxon>Bacteria</taxon>
        <taxon>Pseudomonadati</taxon>
        <taxon>Bacteroidota</taxon>
        <taxon>Flavobacteriia</taxon>
        <taxon>Flavobacteriales</taxon>
        <taxon>Flavobacteriaceae</taxon>
        <taxon>Flavobacterium</taxon>
    </lineage>
</organism>
<dbReference type="OrthoDB" id="9793489at2"/>
<dbReference type="Proteomes" id="UP000029554">
    <property type="component" value="Unassembled WGS sequence"/>
</dbReference>
<dbReference type="eggNOG" id="COG1680">
    <property type="taxonomic scope" value="Bacteria"/>
</dbReference>
<dbReference type="InterPro" id="IPR001466">
    <property type="entry name" value="Beta-lactam-related"/>
</dbReference>
<comment type="caution">
    <text evidence="2">The sequence shown here is derived from an EMBL/GenBank/DDBJ whole genome shotgun (WGS) entry which is preliminary data.</text>
</comment>